<proteinExistence type="predicted"/>
<dbReference type="EMBL" id="MU003492">
    <property type="protein sequence ID" value="KAF2477639.1"/>
    <property type="molecule type" value="Genomic_DNA"/>
</dbReference>
<keyword evidence="2" id="KW-1185">Reference proteome</keyword>
<comment type="caution">
    <text evidence="1">The sequence shown here is derived from an EMBL/GenBank/DDBJ whole genome shotgun (WGS) entry which is preliminary data.</text>
</comment>
<name>A0ACB6REE8_9PLEO</name>
<evidence type="ECO:0000313" key="1">
    <source>
        <dbReference type="EMBL" id="KAF2477639.1"/>
    </source>
</evidence>
<accession>A0ACB6REE8</accession>
<organism evidence="1 2">
    <name type="scientific">Lindgomyces ingoldianus</name>
    <dbReference type="NCBI Taxonomy" id="673940"/>
    <lineage>
        <taxon>Eukaryota</taxon>
        <taxon>Fungi</taxon>
        <taxon>Dikarya</taxon>
        <taxon>Ascomycota</taxon>
        <taxon>Pezizomycotina</taxon>
        <taxon>Dothideomycetes</taxon>
        <taxon>Pleosporomycetidae</taxon>
        <taxon>Pleosporales</taxon>
        <taxon>Lindgomycetaceae</taxon>
        <taxon>Lindgomyces</taxon>
    </lineage>
</organism>
<evidence type="ECO:0000313" key="2">
    <source>
        <dbReference type="Proteomes" id="UP000799755"/>
    </source>
</evidence>
<reference evidence="1" key="1">
    <citation type="journal article" date="2020" name="Stud. Mycol.">
        <title>101 Dothideomycetes genomes: a test case for predicting lifestyles and emergence of pathogens.</title>
        <authorList>
            <person name="Haridas S."/>
            <person name="Albert R."/>
            <person name="Binder M."/>
            <person name="Bloem J."/>
            <person name="Labutti K."/>
            <person name="Salamov A."/>
            <person name="Andreopoulos B."/>
            <person name="Baker S."/>
            <person name="Barry K."/>
            <person name="Bills G."/>
            <person name="Bluhm B."/>
            <person name="Cannon C."/>
            <person name="Castanera R."/>
            <person name="Culley D."/>
            <person name="Daum C."/>
            <person name="Ezra D."/>
            <person name="Gonzalez J."/>
            <person name="Henrissat B."/>
            <person name="Kuo A."/>
            <person name="Liang C."/>
            <person name="Lipzen A."/>
            <person name="Lutzoni F."/>
            <person name="Magnuson J."/>
            <person name="Mondo S."/>
            <person name="Nolan M."/>
            <person name="Ohm R."/>
            <person name="Pangilinan J."/>
            <person name="Park H.-J."/>
            <person name="Ramirez L."/>
            <person name="Alfaro M."/>
            <person name="Sun H."/>
            <person name="Tritt A."/>
            <person name="Yoshinaga Y."/>
            <person name="Zwiers L.-H."/>
            <person name="Turgeon B."/>
            <person name="Goodwin S."/>
            <person name="Spatafora J."/>
            <person name="Crous P."/>
            <person name="Grigoriev I."/>
        </authorList>
    </citation>
    <scope>NUCLEOTIDE SEQUENCE</scope>
    <source>
        <strain evidence="1">ATCC 200398</strain>
    </source>
</reference>
<protein>
    <submittedName>
        <fullName evidence="1">Uncharacterized protein</fullName>
    </submittedName>
</protein>
<gene>
    <name evidence="1" type="ORF">BDR25DRAFT_308532</name>
</gene>
<dbReference type="Proteomes" id="UP000799755">
    <property type="component" value="Unassembled WGS sequence"/>
</dbReference>
<sequence>MVDIAGGVGIGTDVGIAGVVRIGPDGTEKLGRGLVGAGRLNETGIGRENGGNRMLPVGLTKEKVKPLGSEKEGNEKLPVGLGKPPLGIEKGPVGRGTPDGQTNDPVGRGKPVNPDGREKLKPPVGRGPVGRGKLKLPVGSGGLKLLPGMARLMLLGRARLRLVAGIGKSNVSRPEREILGVLETVMPGKVVASEGVNTLPLANVEGGKGRIGIVVGSVKLGSVALDEITGSKMSEFVRGNRRPEKAMQKAIVLRMSLIMFAIEMSQALNGEPLISVRIEIQVLRFEKRISELLTRKRLLYDGLHCSTSTKNPVSAEVNRRGDRGNRVTKPTGTDITHNPPVGIPRALDPCAELHAAINDAGSREGNLRIRHQNVIKFGSGLDMGKISAAVQSNEDKTRAMPTPLEALNWYIFSLTDQ</sequence>